<keyword evidence="4" id="KW-1185">Reference proteome</keyword>
<name>A0A9W9LRR3_9EURO</name>
<dbReference type="InterPro" id="IPR011059">
    <property type="entry name" value="Metal-dep_hydrolase_composite"/>
</dbReference>
<protein>
    <recommendedName>
        <fullName evidence="2">Amidohydrolase-related domain-containing protein</fullName>
    </recommendedName>
</protein>
<evidence type="ECO:0000256" key="1">
    <source>
        <dbReference type="ARBA" id="ARBA00022801"/>
    </source>
</evidence>
<reference evidence="3" key="1">
    <citation type="submission" date="2022-11" db="EMBL/GenBank/DDBJ databases">
        <authorList>
            <person name="Petersen C."/>
        </authorList>
    </citation>
    <scope>NUCLEOTIDE SEQUENCE</scope>
    <source>
        <strain evidence="3">IBT 21917</strain>
    </source>
</reference>
<dbReference type="GO" id="GO:0016810">
    <property type="term" value="F:hydrolase activity, acting on carbon-nitrogen (but not peptide) bonds"/>
    <property type="evidence" value="ECO:0007669"/>
    <property type="project" value="InterPro"/>
</dbReference>
<dbReference type="PANTHER" id="PTHR43794">
    <property type="entry name" value="AMINOHYDROLASE SSNA-RELATED"/>
    <property type="match status" value="1"/>
</dbReference>
<comment type="caution">
    <text evidence="3">The sequence shown here is derived from an EMBL/GenBank/DDBJ whole genome shotgun (WGS) entry which is preliminary data.</text>
</comment>
<dbReference type="AlphaFoldDB" id="A0A9W9LRR3"/>
<dbReference type="OrthoDB" id="194468at2759"/>
<evidence type="ECO:0000313" key="4">
    <source>
        <dbReference type="Proteomes" id="UP001146351"/>
    </source>
</evidence>
<keyword evidence="1" id="KW-0378">Hydrolase</keyword>
<proteinExistence type="predicted"/>
<dbReference type="InterPro" id="IPR050287">
    <property type="entry name" value="MTA/SAH_deaminase"/>
</dbReference>
<dbReference type="InterPro" id="IPR032466">
    <property type="entry name" value="Metal_Hydrolase"/>
</dbReference>
<dbReference type="Gene3D" id="2.30.40.10">
    <property type="entry name" value="Urease, subunit C, domain 1"/>
    <property type="match status" value="1"/>
</dbReference>
<dbReference type="SUPFAM" id="SSF51556">
    <property type="entry name" value="Metallo-dependent hydrolases"/>
    <property type="match status" value="1"/>
</dbReference>
<sequence length="499" mass="54229">MALGSLLLQNGTVLQHRVEQVQASRNTDVLIVNDRIAQIGSNLSAANATVLDCSDKIISPGLIDCHHHMWQTQLKGRHGDHTFLDYVTSANLQAINFTAEDLFWGQLSGCLEALDAGTTCVIDNAHMSAGPGHGSAALKATVTSRIRSVFCYGVTPFRVSEWTLSTLEMDRTPFPSWFFDQFESLARQAPFGKDGRVRLGFFFDSYFLPRESIVDIFHRVRSWGVNLITSHFRHWSVSSGQSKIPEILESASLLGPDVLLSHGNGATPSQAEILTSAGMYIASTPDAEVFMASGKDPVAFHPDLLTCLGADCHSCGPGSMLHQMQIAIASDRAAQTSDAFEKNQYPKEFRAKVERAFNLVTINAARAVQMEDEIGSLAIGKLADVVVFDADTPVMACAAEFDPLVAVVRHAGLREINTVIVGGEIVKQEGKLSPVVVDEEVKSDDVDVLSGATLTWKQVASKLIASQESIQQRIQGVNIGLARKVLFSVFGKTEEELLV</sequence>
<feature type="domain" description="Amidohydrolase-related" evidence="2">
    <location>
        <begin position="261"/>
        <end position="426"/>
    </location>
</feature>
<evidence type="ECO:0000313" key="3">
    <source>
        <dbReference type="EMBL" id="KAJ5172675.1"/>
    </source>
</evidence>
<dbReference type="Proteomes" id="UP001146351">
    <property type="component" value="Unassembled WGS sequence"/>
</dbReference>
<dbReference type="SUPFAM" id="SSF51338">
    <property type="entry name" value="Composite domain of metallo-dependent hydrolases"/>
    <property type="match status" value="1"/>
</dbReference>
<accession>A0A9W9LRR3</accession>
<organism evidence="3 4">
    <name type="scientific">Penicillium capsulatum</name>
    <dbReference type="NCBI Taxonomy" id="69766"/>
    <lineage>
        <taxon>Eukaryota</taxon>
        <taxon>Fungi</taxon>
        <taxon>Dikarya</taxon>
        <taxon>Ascomycota</taxon>
        <taxon>Pezizomycotina</taxon>
        <taxon>Eurotiomycetes</taxon>
        <taxon>Eurotiomycetidae</taxon>
        <taxon>Eurotiales</taxon>
        <taxon>Aspergillaceae</taxon>
        <taxon>Penicillium</taxon>
    </lineage>
</organism>
<dbReference type="InterPro" id="IPR006680">
    <property type="entry name" value="Amidohydro-rel"/>
</dbReference>
<dbReference type="Pfam" id="PF01979">
    <property type="entry name" value="Amidohydro_1"/>
    <property type="match status" value="1"/>
</dbReference>
<dbReference type="PANTHER" id="PTHR43794:SF11">
    <property type="entry name" value="AMIDOHYDROLASE-RELATED DOMAIN-CONTAINING PROTEIN"/>
    <property type="match status" value="1"/>
</dbReference>
<reference evidence="3" key="2">
    <citation type="journal article" date="2023" name="IMA Fungus">
        <title>Comparative genomic study of the Penicillium genus elucidates a diverse pangenome and 15 lateral gene transfer events.</title>
        <authorList>
            <person name="Petersen C."/>
            <person name="Sorensen T."/>
            <person name="Nielsen M.R."/>
            <person name="Sondergaard T.E."/>
            <person name="Sorensen J.L."/>
            <person name="Fitzpatrick D.A."/>
            <person name="Frisvad J.C."/>
            <person name="Nielsen K.L."/>
        </authorList>
    </citation>
    <scope>NUCLEOTIDE SEQUENCE</scope>
    <source>
        <strain evidence="3">IBT 21917</strain>
    </source>
</reference>
<dbReference type="Gene3D" id="3.20.20.140">
    <property type="entry name" value="Metal-dependent hydrolases"/>
    <property type="match status" value="1"/>
</dbReference>
<gene>
    <name evidence="3" type="ORF">N7492_005268</name>
</gene>
<evidence type="ECO:0000259" key="2">
    <source>
        <dbReference type="Pfam" id="PF01979"/>
    </source>
</evidence>
<dbReference type="EMBL" id="JAPQKO010000003">
    <property type="protein sequence ID" value="KAJ5172675.1"/>
    <property type="molecule type" value="Genomic_DNA"/>
</dbReference>